<dbReference type="PANTHER" id="PTHR46637">
    <property type="entry name" value="TIS1421-TRANSPOSASE PROTEIN A"/>
    <property type="match status" value="1"/>
</dbReference>
<organism evidence="2 3">
    <name type="scientific">Collimonas pratensis</name>
    <dbReference type="NCBI Taxonomy" id="279113"/>
    <lineage>
        <taxon>Bacteria</taxon>
        <taxon>Pseudomonadati</taxon>
        <taxon>Pseudomonadota</taxon>
        <taxon>Betaproteobacteria</taxon>
        <taxon>Burkholderiales</taxon>
        <taxon>Oxalobacteraceae</taxon>
        <taxon>Collimonas</taxon>
    </lineage>
</organism>
<keyword evidence="3" id="KW-1185">Reference proteome</keyword>
<protein>
    <recommendedName>
        <fullName evidence="1">Insertion element IS402-like domain-containing protein</fullName>
    </recommendedName>
</protein>
<accession>A0ABN4MHH2</accession>
<dbReference type="InterPro" id="IPR025161">
    <property type="entry name" value="IS402-like_dom"/>
</dbReference>
<reference evidence="2 3" key="1">
    <citation type="submission" date="2015-11" db="EMBL/GenBank/DDBJ databases">
        <title>Exploring the genomic traits of fungus-feeding bacterial genus Collimonas.</title>
        <authorList>
            <person name="Song C."/>
            <person name="Schmidt R."/>
            <person name="de Jager V."/>
            <person name="Krzyzanowska D."/>
            <person name="Jongedijk E."/>
            <person name="Cankar K."/>
            <person name="Beekwilder J."/>
            <person name="van Veen A."/>
            <person name="de Boer W."/>
            <person name="van Veen J.A."/>
            <person name="Garbeva P."/>
        </authorList>
    </citation>
    <scope>NUCLEOTIDE SEQUENCE [LARGE SCALE GENOMIC DNA]</scope>
    <source>
        <strain evidence="2 3">Ter291</strain>
    </source>
</reference>
<gene>
    <name evidence="2" type="ORF">CPter291_5003</name>
</gene>
<sequence length="134" mass="16161">MSQIQEYKLKLRDDQWLQLESHLIGKPSDPGVCARNNRLFIEAILWVVSNHALWQSIPPQLGKWNATYMRFRRWTESNFWRFLAQSRIQDPELLRMLEEIADYADLYTQRKEQRLRRSMHKKLYRGEIVPSEGV</sequence>
<dbReference type="Pfam" id="PF13340">
    <property type="entry name" value="DUF4096"/>
    <property type="match status" value="1"/>
</dbReference>
<dbReference type="RefSeq" id="WP_062119635.1">
    <property type="nucleotide sequence ID" value="NZ_CP013236.1"/>
</dbReference>
<dbReference type="PANTHER" id="PTHR46637:SF1">
    <property type="entry name" value="BLL5188 PROTEIN"/>
    <property type="match status" value="1"/>
</dbReference>
<evidence type="ECO:0000259" key="1">
    <source>
        <dbReference type="Pfam" id="PF13340"/>
    </source>
</evidence>
<dbReference type="Proteomes" id="UP000074914">
    <property type="component" value="Chromosome"/>
</dbReference>
<proteinExistence type="predicted"/>
<dbReference type="EMBL" id="CP013236">
    <property type="protein sequence ID" value="AMP17216.1"/>
    <property type="molecule type" value="Genomic_DNA"/>
</dbReference>
<evidence type="ECO:0000313" key="2">
    <source>
        <dbReference type="EMBL" id="AMP17216.1"/>
    </source>
</evidence>
<feature type="domain" description="Insertion element IS402-like" evidence="1">
    <location>
        <begin position="11"/>
        <end position="81"/>
    </location>
</feature>
<dbReference type="InterPro" id="IPR052909">
    <property type="entry name" value="Transposase_6_like"/>
</dbReference>
<evidence type="ECO:0000313" key="3">
    <source>
        <dbReference type="Proteomes" id="UP000074914"/>
    </source>
</evidence>
<name>A0ABN4MHH2_9BURK</name>